<dbReference type="PROSITE" id="PS51257">
    <property type="entry name" value="PROKAR_LIPOPROTEIN"/>
    <property type="match status" value="1"/>
</dbReference>
<feature type="signal peptide" evidence="2">
    <location>
        <begin position="1"/>
        <end position="20"/>
    </location>
</feature>
<evidence type="ECO:0000313" key="3">
    <source>
        <dbReference type="EMBL" id="HFN01399.1"/>
    </source>
</evidence>
<feature type="chain" id="PRO_5028422306" description="Lipoprotein" evidence="2">
    <location>
        <begin position="21"/>
        <end position="74"/>
    </location>
</feature>
<accession>A0A7C3PKN5</accession>
<name>A0A7C3PKN5_9CYAN</name>
<reference evidence="3" key="1">
    <citation type="journal article" date="2020" name="mSystems">
        <title>Genome- and Community-Level Interaction Insights into Carbon Utilization and Element Cycling Functions of Hydrothermarchaeota in Hydrothermal Sediment.</title>
        <authorList>
            <person name="Zhou Z."/>
            <person name="Liu Y."/>
            <person name="Xu W."/>
            <person name="Pan J."/>
            <person name="Luo Z.H."/>
            <person name="Li M."/>
        </authorList>
    </citation>
    <scope>NUCLEOTIDE SEQUENCE [LARGE SCALE GENOMIC DNA]</scope>
    <source>
        <strain evidence="3">SpSt-418</strain>
    </source>
</reference>
<comment type="caution">
    <text evidence="3">The sequence shown here is derived from an EMBL/GenBank/DDBJ whole genome shotgun (WGS) entry which is preliminary data.</text>
</comment>
<feature type="compositionally biased region" description="Basic and acidic residues" evidence="1">
    <location>
        <begin position="62"/>
        <end position="74"/>
    </location>
</feature>
<dbReference type="EMBL" id="DSRU01000408">
    <property type="protein sequence ID" value="HFN01399.1"/>
    <property type="molecule type" value="Genomic_DNA"/>
</dbReference>
<gene>
    <name evidence="3" type="ORF">ENR64_27375</name>
</gene>
<sequence>MKLRSCLSLSLTALSLVALAACSSKPVGQDKANELEQQGKQQVEKVEQKTDAAEKSVQQSEQRLKDAEKQLEGQ</sequence>
<evidence type="ECO:0000256" key="1">
    <source>
        <dbReference type="SAM" id="MobiDB-lite"/>
    </source>
</evidence>
<proteinExistence type="predicted"/>
<protein>
    <recommendedName>
        <fullName evidence="4">Lipoprotein</fullName>
    </recommendedName>
</protein>
<feature type="region of interest" description="Disordered" evidence="1">
    <location>
        <begin position="28"/>
        <end position="74"/>
    </location>
</feature>
<organism evidence="3">
    <name type="scientific">Oscillatoriales cyanobacterium SpSt-418</name>
    <dbReference type="NCBI Taxonomy" id="2282169"/>
    <lineage>
        <taxon>Bacteria</taxon>
        <taxon>Bacillati</taxon>
        <taxon>Cyanobacteriota</taxon>
        <taxon>Cyanophyceae</taxon>
        <taxon>Oscillatoriophycideae</taxon>
        <taxon>Oscillatoriales</taxon>
    </lineage>
</organism>
<feature type="compositionally biased region" description="Basic and acidic residues" evidence="1">
    <location>
        <begin position="42"/>
        <end position="54"/>
    </location>
</feature>
<evidence type="ECO:0008006" key="4">
    <source>
        <dbReference type="Google" id="ProtNLM"/>
    </source>
</evidence>
<evidence type="ECO:0000256" key="2">
    <source>
        <dbReference type="SAM" id="SignalP"/>
    </source>
</evidence>
<keyword evidence="2" id="KW-0732">Signal</keyword>
<dbReference type="AlphaFoldDB" id="A0A7C3PKN5"/>